<dbReference type="NCBIfam" id="TIGR00254">
    <property type="entry name" value="GGDEF"/>
    <property type="match status" value="1"/>
</dbReference>
<feature type="transmembrane region" description="Helical" evidence="6">
    <location>
        <begin position="630"/>
        <end position="649"/>
    </location>
</feature>
<dbReference type="Gene3D" id="2.60.120.10">
    <property type="entry name" value="Jelly Rolls"/>
    <property type="match status" value="1"/>
</dbReference>
<comment type="subcellular location">
    <subcellularLocation>
        <location evidence="1">Cell membrane</location>
        <topology evidence="1">Multi-pass membrane protein</topology>
    </subcellularLocation>
</comment>
<feature type="transmembrane region" description="Helical" evidence="6">
    <location>
        <begin position="726"/>
        <end position="750"/>
    </location>
</feature>
<dbReference type="InterPro" id="IPR029787">
    <property type="entry name" value="Nucleotide_cyclase"/>
</dbReference>
<dbReference type="InterPro" id="IPR000160">
    <property type="entry name" value="GGDEF_dom"/>
</dbReference>
<feature type="domain" description="SSD" evidence="8">
    <location>
        <begin position="245"/>
        <end position="372"/>
    </location>
</feature>
<keyword evidence="2" id="KW-1003">Cell membrane</keyword>
<comment type="caution">
    <text evidence="9">The sequence shown here is derived from an EMBL/GenBank/DDBJ whole genome shotgun (WGS) entry which is preliminary data.</text>
</comment>
<keyword evidence="5 6" id="KW-0472">Membrane</keyword>
<dbReference type="Gene3D" id="3.30.70.270">
    <property type="match status" value="1"/>
</dbReference>
<dbReference type="PANTHER" id="PTHR33406:SF12">
    <property type="entry name" value="BLR2997 PROTEIN"/>
    <property type="match status" value="1"/>
</dbReference>
<dbReference type="CDD" id="cd00038">
    <property type="entry name" value="CAP_ED"/>
    <property type="match status" value="1"/>
</dbReference>
<gene>
    <name evidence="9" type="ORF">ENJ12_01140</name>
</gene>
<feature type="transmembrane region" description="Helical" evidence="6">
    <location>
        <begin position="405"/>
        <end position="423"/>
    </location>
</feature>
<feature type="domain" description="Cyclic nucleotide-binding" evidence="7">
    <location>
        <begin position="775"/>
        <end position="895"/>
    </location>
</feature>
<organism evidence="9">
    <name type="scientific">Thiolapillus brandeum</name>
    <dbReference type="NCBI Taxonomy" id="1076588"/>
    <lineage>
        <taxon>Bacteria</taxon>
        <taxon>Pseudomonadati</taxon>
        <taxon>Pseudomonadota</taxon>
        <taxon>Gammaproteobacteria</taxon>
        <taxon>Chromatiales</taxon>
        <taxon>Sedimenticolaceae</taxon>
        <taxon>Thiolapillus</taxon>
    </lineage>
</organism>
<evidence type="ECO:0000313" key="9">
    <source>
        <dbReference type="EMBL" id="HEC05432.1"/>
    </source>
</evidence>
<dbReference type="AlphaFoldDB" id="A0A831W9E2"/>
<dbReference type="GO" id="GO:0005886">
    <property type="term" value="C:plasma membrane"/>
    <property type="evidence" value="ECO:0007669"/>
    <property type="project" value="UniProtKB-SubCell"/>
</dbReference>
<evidence type="ECO:0000259" key="7">
    <source>
        <dbReference type="PROSITE" id="PS50042"/>
    </source>
</evidence>
<feature type="transmembrane region" description="Helical" evidence="6">
    <location>
        <begin position="223"/>
        <end position="240"/>
    </location>
</feature>
<dbReference type="InterPro" id="IPR004869">
    <property type="entry name" value="MMPL_dom"/>
</dbReference>
<dbReference type="Pfam" id="PF03176">
    <property type="entry name" value="MMPL"/>
    <property type="match status" value="2"/>
</dbReference>
<evidence type="ECO:0000259" key="8">
    <source>
        <dbReference type="PROSITE" id="PS50156"/>
    </source>
</evidence>
<dbReference type="SUPFAM" id="SSF55073">
    <property type="entry name" value="Nucleotide cyclase"/>
    <property type="match status" value="1"/>
</dbReference>
<reference evidence="9" key="1">
    <citation type="journal article" date="2020" name="mSystems">
        <title>Genome- and Community-Level Interaction Insights into Carbon Utilization and Element Cycling Functions of Hydrothermarchaeota in Hydrothermal Sediment.</title>
        <authorList>
            <person name="Zhou Z."/>
            <person name="Liu Y."/>
            <person name="Xu W."/>
            <person name="Pan J."/>
            <person name="Luo Z.H."/>
            <person name="Li M."/>
        </authorList>
    </citation>
    <scope>NUCLEOTIDE SEQUENCE [LARGE SCALE GENOMIC DNA]</scope>
    <source>
        <strain evidence="9">HyVt-458</strain>
    </source>
</reference>
<dbReference type="Gene3D" id="1.20.1640.10">
    <property type="entry name" value="Multidrug efflux transporter AcrB transmembrane domain"/>
    <property type="match status" value="2"/>
</dbReference>
<dbReference type="PANTHER" id="PTHR33406">
    <property type="entry name" value="MEMBRANE PROTEIN MJ1562-RELATED"/>
    <property type="match status" value="1"/>
</dbReference>
<evidence type="ECO:0000256" key="5">
    <source>
        <dbReference type="ARBA" id="ARBA00023136"/>
    </source>
</evidence>
<protein>
    <submittedName>
        <fullName evidence="9">Cyclic nucleotide-binding domain-containing protein</fullName>
    </submittedName>
</protein>
<feature type="transmembrane region" description="Helical" evidence="6">
    <location>
        <begin position="350"/>
        <end position="373"/>
    </location>
</feature>
<dbReference type="EMBL" id="DRLF01000044">
    <property type="protein sequence ID" value="HEC05432.1"/>
    <property type="molecule type" value="Genomic_DNA"/>
</dbReference>
<dbReference type="SUPFAM" id="SSF51206">
    <property type="entry name" value="cAMP-binding domain-like"/>
    <property type="match status" value="1"/>
</dbReference>
<dbReference type="Proteomes" id="UP000886339">
    <property type="component" value="Unassembled WGS sequence"/>
</dbReference>
<feature type="transmembrane region" description="Helical" evidence="6">
    <location>
        <begin position="318"/>
        <end position="338"/>
    </location>
</feature>
<dbReference type="Pfam" id="PF00027">
    <property type="entry name" value="cNMP_binding"/>
    <property type="match status" value="1"/>
</dbReference>
<dbReference type="InterPro" id="IPR014710">
    <property type="entry name" value="RmlC-like_jellyroll"/>
</dbReference>
<dbReference type="SUPFAM" id="SSF82866">
    <property type="entry name" value="Multidrug efflux transporter AcrB transmembrane domain"/>
    <property type="match status" value="2"/>
</dbReference>
<dbReference type="SMART" id="SM00100">
    <property type="entry name" value="cNMP"/>
    <property type="match status" value="1"/>
</dbReference>
<proteinExistence type="predicted"/>
<dbReference type="Pfam" id="PF00990">
    <property type="entry name" value="GGDEF"/>
    <property type="match status" value="1"/>
</dbReference>
<evidence type="ECO:0000256" key="4">
    <source>
        <dbReference type="ARBA" id="ARBA00022989"/>
    </source>
</evidence>
<evidence type="ECO:0000256" key="2">
    <source>
        <dbReference type="ARBA" id="ARBA00022475"/>
    </source>
</evidence>
<feature type="transmembrane region" description="Helical" evidence="6">
    <location>
        <begin position="277"/>
        <end position="297"/>
    </location>
</feature>
<dbReference type="InterPro" id="IPR043128">
    <property type="entry name" value="Rev_trsase/Diguanyl_cyclase"/>
</dbReference>
<evidence type="ECO:0000256" key="3">
    <source>
        <dbReference type="ARBA" id="ARBA00022692"/>
    </source>
</evidence>
<dbReference type="InterPro" id="IPR000595">
    <property type="entry name" value="cNMP-bd_dom"/>
</dbReference>
<dbReference type="PROSITE" id="PS50042">
    <property type="entry name" value="CNMP_BINDING_3"/>
    <property type="match status" value="1"/>
</dbReference>
<keyword evidence="4 6" id="KW-1133">Transmembrane helix</keyword>
<dbReference type="InterPro" id="IPR000731">
    <property type="entry name" value="SSD"/>
</dbReference>
<dbReference type="SMART" id="SM00267">
    <property type="entry name" value="GGDEF"/>
    <property type="match status" value="1"/>
</dbReference>
<feature type="transmembrane region" description="Helical" evidence="6">
    <location>
        <begin position="247"/>
        <end position="271"/>
    </location>
</feature>
<keyword evidence="3 6" id="KW-0812">Transmembrane</keyword>
<dbReference type="InterPro" id="IPR050545">
    <property type="entry name" value="Mycobact_MmpL"/>
</dbReference>
<evidence type="ECO:0000256" key="1">
    <source>
        <dbReference type="ARBA" id="ARBA00004651"/>
    </source>
</evidence>
<feature type="transmembrane region" description="Helical" evidence="6">
    <location>
        <begin position="698"/>
        <end position="720"/>
    </location>
</feature>
<name>A0A831W9E2_9GAMM</name>
<dbReference type="PROSITE" id="PS50156">
    <property type="entry name" value="SSD"/>
    <property type="match status" value="1"/>
</dbReference>
<accession>A0A831W9E2</accession>
<dbReference type="InterPro" id="IPR018490">
    <property type="entry name" value="cNMP-bd_dom_sf"/>
</dbReference>
<feature type="transmembrane region" description="Helical" evidence="6">
    <location>
        <begin position="604"/>
        <end position="623"/>
    </location>
</feature>
<sequence length="1070" mass="118923">MQSRNDAMSKLMLFAAQRPWAVLMLVLLLSVLAAFQLPGLKLEISAEGMMVEDDPARVSYRQMLDDFGSESISIVYVQDPDLFQPEKLSAVRDAVNRINTSPWVQRTDSLFSRRYVRTIDGYIYTDPYLSKIPATPAEAEAVRQAALANPLVARNLLSPDGTAMAINVYLDVKSQQQGSDQAVSHMLDEALAPLQNRLHTVFHVGDPYIRTGISERIRQDQTTIVPLALLMLVVTLIVALRHLLVAVIPLATAGVSILWTLGLMAVLGIPVNIMTSIIPALLIIIGSTEDIHLLTEYQAGIRKGKKPRRALQLMSKNMGIAVTLTFVTTYFGFLSIGLNDLALLRQFGLIASTALAFNFIATVLLVPVFLQLLGSRYSRLREGSVPDVFARTALVVLKYIKRHRLQVGISLLFLTMVFGYGALQLRVNNNVMDHFSDQSAFACYAGLLHEKLSGMQTLSVVVSGPSEAFLRVRNLEQLQALQKFLDHSGKFDSSYSLADFIGIVHSGTDTEKAVAPYLPERDEVVQAYSLMLDKKAMKPFVSADFARARIMVRHNISSSQELNQAVARILAYARESMASDLSVQVTGESYLNNRAVDYMADGQARSLALMLLVIFLLVSFLFLQFKAGMIAVLANLFPIVMLFGVMGYLDVALDTGTAMVAAIAMGIAVDHSMHFIVRYQQCGQVSDRALECVVSREAAPIIATAIALAMGFATLSLSGFPPVARFGLLSALVMLLALVSTFFILPLLLWRSQLLSVWDLISVKVRKQVIDDCPLFYGMHDWQVRKILALSRLQQFRQDEAIFLQGQSARYMRVLLEGEAEIWRTQTDGSTQRIRTLRAGDVFGVTALMRTRQRRADVVAVRPSCALALSWKDIHRIARAYPRISSRLFENLTLIMGDVMAQIESVRPRIKDELSGAYNATYFVDLLKFAVDKANRHAEQLSLMSLEVVHDTAGNQPVNWQDQARVIRKAAEFIRAVLRKGDVMARWQEHVFWVVLPNTDASQTEWLVHRIRESIQQADCVVDGHADIAVSVIGLLEGEEAASLVKRMADIRLKGWFDRPYPSVGNLSGI</sequence>
<evidence type="ECO:0000256" key="6">
    <source>
        <dbReference type="SAM" id="Phobius"/>
    </source>
</evidence>